<dbReference type="Proteomes" id="UP000295636">
    <property type="component" value="Unassembled WGS sequence"/>
</dbReference>
<dbReference type="Pfam" id="PF00440">
    <property type="entry name" value="TetR_N"/>
    <property type="match status" value="1"/>
</dbReference>
<gene>
    <name evidence="4" type="ORF">E1757_23605</name>
</gene>
<sequence length="194" mass="23052">MTVNPTDPRVKRTRQLFMQSFMELLEQKKNIYSISVQDITTRATVNRSTFYAHFEDKYAFLENWMTEKFQMILRKRLPDDSKFDMNNLRTLIQTIFDFLIRFRQYMTPGDKQFEPMFEIAMQKEVHRLLLKWLSEESIAAFSKERVEATALVLSWGIFGSAMQYSRSPQDHTVETMVKDVLEVAEVSLVPVWVR</sequence>
<proteinExistence type="predicted"/>
<evidence type="ECO:0000256" key="1">
    <source>
        <dbReference type="ARBA" id="ARBA00023125"/>
    </source>
</evidence>
<dbReference type="InterPro" id="IPR001647">
    <property type="entry name" value="HTH_TetR"/>
</dbReference>
<dbReference type="EMBL" id="SMRT01000013">
    <property type="protein sequence ID" value="TDF94404.1"/>
    <property type="molecule type" value="Genomic_DNA"/>
</dbReference>
<evidence type="ECO:0000313" key="4">
    <source>
        <dbReference type="EMBL" id="TDF94404.1"/>
    </source>
</evidence>
<keyword evidence="1 2" id="KW-0238">DNA-binding</keyword>
<dbReference type="InterPro" id="IPR009057">
    <property type="entry name" value="Homeodomain-like_sf"/>
</dbReference>
<dbReference type="Gene3D" id="1.10.357.10">
    <property type="entry name" value="Tetracycline Repressor, domain 2"/>
    <property type="match status" value="1"/>
</dbReference>
<dbReference type="PROSITE" id="PS50977">
    <property type="entry name" value="HTH_TETR_2"/>
    <property type="match status" value="1"/>
</dbReference>
<keyword evidence="5" id="KW-1185">Reference proteome</keyword>
<feature type="domain" description="HTH tetR-type" evidence="3">
    <location>
        <begin position="11"/>
        <end position="72"/>
    </location>
</feature>
<dbReference type="OrthoDB" id="9810250at2"/>
<evidence type="ECO:0000256" key="2">
    <source>
        <dbReference type="PROSITE-ProRule" id="PRU00335"/>
    </source>
</evidence>
<dbReference type="PANTHER" id="PTHR43479:SF7">
    <property type="entry name" value="TETR-FAMILY TRANSCRIPTIONAL REGULATOR"/>
    <property type="match status" value="1"/>
</dbReference>
<organism evidence="4 5">
    <name type="scientific">Paenibacillus piri</name>
    <dbReference type="NCBI Taxonomy" id="2547395"/>
    <lineage>
        <taxon>Bacteria</taxon>
        <taxon>Bacillati</taxon>
        <taxon>Bacillota</taxon>
        <taxon>Bacilli</taxon>
        <taxon>Bacillales</taxon>
        <taxon>Paenibacillaceae</taxon>
        <taxon>Paenibacillus</taxon>
    </lineage>
</organism>
<evidence type="ECO:0000259" key="3">
    <source>
        <dbReference type="PROSITE" id="PS50977"/>
    </source>
</evidence>
<name>A0A4V2ZST7_9BACL</name>
<reference evidence="4 5" key="1">
    <citation type="submission" date="2019-03" db="EMBL/GenBank/DDBJ databases">
        <title>This is whole genome sequence of Paenibacillus sp MS74 strain.</title>
        <authorList>
            <person name="Trinh H.N."/>
        </authorList>
    </citation>
    <scope>NUCLEOTIDE SEQUENCE [LARGE SCALE GENOMIC DNA]</scope>
    <source>
        <strain evidence="4 5">MS74</strain>
    </source>
</reference>
<dbReference type="GO" id="GO:0003677">
    <property type="term" value="F:DNA binding"/>
    <property type="evidence" value="ECO:0007669"/>
    <property type="project" value="UniProtKB-UniRule"/>
</dbReference>
<dbReference type="SUPFAM" id="SSF46689">
    <property type="entry name" value="Homeodomain-like"/>
    <property type="match status" value="1"/>
</dbReference>
<evidence type="ECO:0000313" key="5">
    <source>
        <dbReference type="Proteomes" id="UP000295636"/>
    </source>
</evidence>
<feature type="DNA-binding region" description="H-T-H motif" evidence="2">
    <location>
        <begin position="35"/>
        <end position="54"/>
    </location>
</feature>
<comment type="caution">
    <text evidence="4">The sequence shown here is derived from an EMBL/GenBank/DDBJ whole genome shotgun (WGS) entry which is preliminary data.</text>
</comment>
<accession>A0A4V2ZST7</accession>
<dbReference type="InterPro" id="IPR050624">
    <property type="entry name" value="HTH-type_Tx_Regulator"/>
</dbReference>
<dbReference type="PANTHER" id="PTHR43479">
    <property type="entry name" value="ACREF/ENVCD OPERON REPRESSOR-RELATED"/>
    <property type="match status" value="1"/>
</dbReference>
<dbReference type="AlphaFoldDB" id="A0A4V2ZST7"/>
<protein>
    <submittedName>
        <fullName evidence="4">TetR/AcrR family transcriptional regulator</fullName>
    </submittedName>
</protein>